<dbReference type="EMBL" id="JABZGT010000008">
    <property type="protein sequence ID" value="MBF4808707.1"/>
    <property type="molecule type" value="Genomic_DNA"/>
</dbReference>
<dbReference type="Gene3D" id="3.40.50.720">
    <property type="entry name" value="NAD(P)-binding Rossmann-like Domain"/>
    <property type="match status" value="1"/>
</dbReference>
<dbReference type="Gene3D" id="3.30.360.10">
    <property type="entry name" value="Dihydrodipicolinate Reductase, domain 2"/>
    <property type="match status" value="1"/>
</dbReference>
<gene>
    <name evidence="5" type="ORF">HXK23_00515</name>
</gene>
<dbReference type="InterPro" id="IPR050984">
    <property type="entry name" value="Gfo/Idh/MocA_domain"/>
</dbReference>
<dbReference type="Proteomes" id="UP000772566">
    <property type="component" value="Unassembled WGS sequence"/>
</dbReference>
<dbReference type="AlphaFoldDB" id="A0A930W3S4"/>
<evidence type="ECO:0000259" key="3">
    <source>
        <dbReference type="Pfam" id="PF01408"/>
    </source>
</evidence>
<evidence type="ECO:0000313" key="5">
    <source>
        <dbReference type="EMBL" id="MBF4808707.1"/>
    </source>
</evidence>
<dbReference type="GO" id="GO:0016491">
    <property type="term" value="F:oxidoreductase activity"/>
    <property type="evidence" value="ECO:0007669"/>
    <property type="project" value="UniProtKB-KW"/>
</dbReference>
<name>A0A930W3S4_9ACTN</name>
<dbReference type="SUPFAM" id="SSF55347">
    <property type="entry name" value="Glyceraldehyde-3-phosphate dehydrogenase-like, C-terminal domain"/>
    <property type="match status" value="1"/>
</dbReference>
<accession>A0A930W3S4</accession>
<dbReference type="Pfam" id="PF01408">
    <property type="entry name" value="GFO_IDH_MocA"/>
    <property type="match status" value="1"/>
</dbReference>
<sequence length="366" mass="39818">MSQIAGQTSQNATGATNTASAAQDATSTAQDATSTVDAIFTAPHLRWGVIGCGVIANQMAEALASVGRTIDGVANRTQEKAVAFAQKHHVKRVYDSIDDLLASDEIDAVYLTTPHNTHIIYLRKALQAGKHVLCEKSITLNSAELLEAEELARQNGVQLMDACTILHMPLYKELVSRVESGEFGSVNLIQENFGSYKEFDMENRFFNPKLAGGALLDIGVYSLTLARLFLKSQPHDVLSMMNPAPTGVDQTDGILLRNAEGQMVVLALTLHSKQPKRAMISADKAFIEIMEYPRADVATITWTDDGKQEKVQVGRTADALAYVLADLEAAVSGDASAQAQLEVSKDVMELMTGLRNDWNFLYPEEQ</sequence>
<proteinExistence type="inferred from homology"/>
<dbReference type="SUPFAM" id="SSF51735">
    <property type="entry name" value="NAD(P)-binding Rossmann-fold domains"/>
    <property type="match status" value="1"/>
</dbReference>
<dbReference type="Pfam" id="PF22725">
    <property type="entry name" value="GFO_IDH_MocA_C3"/>
    <property type="match status" value="1"/>
</dbReference>
<dbReference type="InterPro" id="IPR055170">
    <property type="entry name" value="GFO_IDH_MocA-like_dom"/>
</dbReference>
<evidence type="ECO:0000259" key="4">
    <source>
        <dbReference type="Pfam" id="PF22725"/>
    </source>
</evidence>
<dbReference type="InterPro" id="IPR000683">
    <property type="entry name" value="Gfo/Idh/MocA-like_OxRdtase_N"/>
</dbReference>
<evidence type="ECO:0000313" key="6">
    <source>
        <dbReference type="Proteomes" id="UP000772566"/>
    </source>
</evidence>
<feature type="domain" description="Gfo/Idh/MocA-like oxidoreductase N-terminal" evidence="3">
    <location>
        <begin position="45"/>
        <end position="160"/>
    </location>
</feature>
<evidence type="ECO:0000256" key="1">
    <source>
        <dbReference type="ARBA" id="ARBA00010928"/>
    </source>
</evidence>
<comment type="similarity">
    <text evidence="1">Belongs to the Gfo/Idh/MocA family.</text>
</comment>
<dbReference type="InterPro" id="IPR036291">
    <property type="entry name" value="NAD(P)-bd_dom_sf"/>
</dbReference>
<protein>
    <submittedName>
        <fullName evidence="5">Gfo/Idh/MocA family oxidoreductase</fullName>
    </submittedName>
</protein>
<organism evidence="5 6">
    <name type="scientific">Lancefieldella parvula</name>
    <dbReference type="NCBI Taxonomy" id="1382"/>
    <lineage>
        <taxon>Bacteria</taxon>
        <taxon>Bacillati</taxon>
        <taxon>Actinomycetota</taxon>
        <taxon>Coriobacteriia</taxon>
        <taxon>Coriobacteriales</taxon>
        <taxon>Atopobiaceae</taxon>
        <taxon>Lancefieldella</taxon>
    </lineage>
</organism>
<dbReference type="PANTHER" id="PTHR22604:SF105">
    <property type="entry name" value="TRANS-1,2-DIHYDROBENZENE-1,2-DIOL DEHYDROGENASE"/>
    <property type="match status" value="1"/>
</dbReference>
<evidence type="ECO:0000256" key="2">
    <source>
        <dbReference type="ARBA" id="ARBA00023002"/>
    </source>
</evidence>
<dbReference type="PANTHER" id="PTHR22604">
    <property type="entry name" value="OXIDOREDUCTASES"/>
    <property type="match status" value="1"/>
</dbReference>
<comment type="caution">
    <text evidence="5">The sequence shown here is derived from an EMBL/GenBank/DDBJ whole genome shotgun (WGS) entry which is preliminary data.</text>
</comment>
<reference evidence="5" key="1">
    <citation type="submission" date="2020-04" db="EMBL/GenBank/DDBJ databases">
        <title>Deep metagenomics examines the oral microbiome during advanced dental caries in children, revealing novel taxa and co-occurrences with host molecules.</title>
        <authorList>
            <person name="Baker J.L."/>
            <person name="Morton J.T."/>
            <person name="Dinis M."/>
            <person name="Alvarez R."/>
            <person name="Tran N.C."/>
            <person name="Knight R."/>
            <person name="Edlund A."/>
        </authorList>
    </citation>
    <scope>NUCLEOTIDE SEQUENCE</scope>
    <source>
        <strain evidence="5">JCVI_22A_bin.2</strain>
    </source>
</reference>
<dbReference type="GO" id="GO:0000166">
    <property type="term" value="F:nucleotide binding"/>
    <property type="evidence" value="ECO:0007669"/>
    <property type="project" value="InterPro"/>
</dbReference>
<keyword evidence="2" id="KW-0560">Oxidoreductase</keyword>
<feature type="domain" description="GFO/IDH/MocA-like oxidoreductase" evidence="4">
    <location>
        <begin position="172"/>
        <end position="285"/>
    </location>
</feature>